<comment type="caution">
    <text evidence="18">The sequence shown here is derived from an EMBL/GenBank/DDBJ whole genome shotgun (WGS) entry which is preliminary data.</text>
</comment>
<keyword evidence="4" id="KW-0328">Glycosyltransferase</keyword>
<dbReference type="Pfam" id="PF20684">
    <property type="entry name" value="Fung_rhodopsin"/>
    <property type="match status" value="1"/>
</dbReference>
<evidence type="ECO:0000256" key="13">
    <source>
        <dbReference type="SAM" id="MobiDB-lite"/>
    </source>
</evidence>
<feature type="region of interest" description="Disordered" evidence="13">
    <location>
        <begin position="1103"/>
        <end position="1204"/>
    </location>
</feature>
<keyword evidence="6 14" id="KW-0812">Transmembrane</keyword>
<dbReference type="InterPro" id="IPR001611">
    <property type="entry name" value="Leu-rich_rpt"/>
</dbReference>
<dbReference type="SUPFAM" id="SSF52058">
    <property type="entry name" value="L domain-like"/>
    <property type="match status" value="1"/>
</dbReference>
<dbReference type="SMART" id="SM00369">
    <property type="entry name" value="LRR_TYP"/>
    <property type="match status" value="4"/>
</dbReference>
<dbReference type="FunFam" id="3.80.10.10:FF:000446">
    <property type="entry name" value="Protein phosphatase 1 regulatory subunit SDS22"/>
    <property type="match status" value="1"/>
</dbReference>
<dbReference type="InterPro" id="IPR003378">
    <property type="entry name" value="Fringe-like_glycosylTrfase"/>
</dbReference>
<feature type="transmembrane region" description="Helical" evidence="14">
    <location>
        <begin position="144"/>
        <end position="165"/>
    </location>
</feature>
<feature type="domain" description="Fringe-like glycosyltransferase" evidence="15">
    <location>
        <begin position="894"/>
        <end position="990"/>
    </location>
</feature>
<proteinExistence type="inferred from homology"/>
<organism evidence="18 19">
    <name type="scientific">Alternaria atra</name>
    <dbReference type="NCBI Taxonomy" id="119953"/>
    <lineage>
        <taxon>Eukaryota</taxon>
        <taxon>Fungi</taxon>
        <taxon>Dikarya</taxon>
        <taxon>Ascomycota</taxon>
        <taxon>Pezizomycotina</taxon>
        <taxon>Dothideomycetes</taxon>
        <taxon>Pleosporomycetidae</taxon>
        <taxon>Pleosporales</taxon>
        <taxon>Pleosporineae</taxon>
        <taxon>Pleosporaceae</taxon>
        <taxon>Alternaria</taxon>
        <taxon>Alternaria sect. Ulocladioides</taxon>
    </lineage>
</organism>
<evidence type="ECO:0000259" key="16">
    <source>
        <dbReference type="Pfam" id="PF06985"/>
    </source>
</evidence>
<evidence type="ECO:0000256" key="8">
    <source>
        <dbReference type="ARBA" id="ARBA00022968"/>
    </source>
</evidence>
<evidence type="ECO:0000256" key="10">
    <source>
        <dbReference type="ARBA" id="ARBA00023136"/>
    </source>
</evidence>
<dbReference type="SMART" id="SM00365">
    <property type="entry name" value="LRR_SD22"/>
    <property type="match status" value="10"/>
</dbReference>
<evidence type="ECO:0000256" key="14">
    <source>
        <dbReference type="SAM" id="Phobius"/>
    </source>
</evidence>
<dbReference type="OrthoDB" id="266138at2759"/>
<keyword evidence="3" id="KW-0433">Leucine-rich repeat</keyword>
<keyword evidence="11" id="KW-0539">Nucleus</keyword>
<evidence type="ECO:0000256" key="1">
    <source>
        <dbReference type="ARBA" id="ARBA00004123"/>
    </source>
</evidence>
<evidence type="ECO:0000256" key="4">
    <source>
        <dbReference type="ARBA" id="ARBA00022676"/>
    </source>
</evidence>
<dbReference type="InterPro" id="IPR003591">
    <property type="entry name" value="Leu-rich_rpt_typical-subtyp"/>
</dbReference>
<evidence type="ECO:0000256" key="12">
    <source>
        <dbReference type="ARBA" id="ARBA00023460"/>
    </source>
</evidence>
<evidence type="ECO:0000259" key="15">
    <source>
        <dbReference type="Pfam" id="PF02434"/>
    </source>
</evidence>
<evidence type="ECO:0000313" key="19">
    <source>
        <dbReference type="Proteomes" id="UP000676310"/>
    </source>
</evidence>
<dbReference type="PROSITE" id="PS51450">
    <property type="entry name" value="LRR"/>
    <property type="match status" value="7"/>
</dbReference>
<evidence type="ECO:0000256" key="9">
    <source>
        <dbReference type="ARBA" id="ARBA00022989"/>
    </source>
</evidence>
<feature type="transmembrane region" description="Helical" evidence="14">
    <location>
        <begin position="64"/>
        <end position="88"/>
    </location>
</feature>
<gene>
    <name evidence="18" type="ORF">ALTATR162_LOCUS8907</name>
</gene>
<dbReference type="InterPro" id="IPR032675">
    <property type="entry name" value="LRR_dom_sf"/>
</dbReference>
<keyword evidence="8" id="KW-0735">Signal-anchor</keyword>
<evidence type="ECO:0000313" key="18">
    <source>
        <dbReference type="EMBL" id="CAG5178851.1"/>
    </source>
</evidence>
<accession>A0A8J2I8G4</accession>
<dbReference type="PANTHER" id="PTHR45973:SF23">
    <property type="entry name" value="PROTEIN PHOSPHATASE 1 REGULATORY SUBUNIT 7"/>
    <property type="match status" value="1"/>
</dbReference>
<evidence type="ECO:0000256" key="2">
    <source>
        <dbReference type="ARBA" id="ARBA00004606"/>
    </source>
</evidence>
<dbReference type="Pfam" id="PF12799">
    <property type="entry name" value="LRR_4"/>
    <property type="match status" value="2"/>
</dbReference>
<dbReference type="GO" id="GO:0005634">
    <property type="term" value="C:nucleus"/>
    <property type="evidence" value="ECO:0007669"/>
    <property type="project" value="UniProtKB-SubCell"/>
</dbReference>
<dbReference type="Proteomes" id="UP000676310">
    <property type="component" value="Unassembled WGS sequence"/>
</dbReference>
<feature type="compositionally biased region" description="Polar residues" evidence="13">
    <location>
        <begin position="1103"/>
        <end position="1115"/>
    </location>
</feature>
<feature type="transmembrane region" description="Helical" evidence="14">
    <location>
        <begin position="34"/>
        <end position="52"/>
    </location>
</feature>
<dbReference type="GO" id="GO:0016020">
    <property type="term" value="C:membrane"/>
    <property type="evidence" value="ECO:0007669"/>
    <property type="project" value="UniProtKB-SubCell"/>
</dbReference>
<dbReference type="InterPro" id="IPR050576">
    <property type="entry name" value="Cilia_flagella_integrity"/>
</dbReference>
<dbReference type="RefSeq" id="XP_043172475.1">
    <property type="nucleotide sequence ID" value="XM_043316540.1"/>
</dbReference>
<dbReference type="PANTHER" id="PTHR45973">
    <property type="entry name" value="PROTEIN PHOSPHATASE 1 REGULATORY SUBUNIT SDS22-RELATED"/>
    <property type="match status" value="1"/>
</dbReference>
<dbReference type="Gene3D" id="3.80.10.10">
    <property type="entry name" value="Ribonuclease Inhibitor"/>
    <property type="match status" value="2"/>
</dbReference>
<comment type="similarity">
    <text evidence="12">Belongs to the SDS22 family.</text>
</comment>
<dbReference type="GeneID" id="67021069"/>
<evidence type="ECO:0000256" key="3">
    <source>
        <dbReference type="ARBA" id="ARBA00022614"/>
    </source>
</evidence>
<dbReference type="InterPro" id="IPR049326">
    <property type="entry name" value="Rhodopsin_dom_fungi"/>
</dbReference>
<dbReference type="InterPro" id="IPR025875">
    <property type="entry name" value="Leu-rich_rpt_4"/>
</dbReference>
<dbReference type="EMBL" id="CAJRGZ010000023">
    <property type="protein sequence ID" value="CAG5178851.1"/>
    <property type="molecule type" value="Genomic_DNA"/>
</dbReference>
<dbReference type="GO" id="GO:0016757">
    <property type="term" value="F:glycosyltransferase activity"/>
    <property type="evidence" value="ECO:0007669"/>
    <property type="project" value="UniProtKB-KW"/>
</dbReference>
<keyword evidence="5" id="KW-0808">Transferase</keyword>
<feature type="compositionally biased region" description="Acidic residues" evidence="13">
    <location>
        <begin position="1178"/>
        <end position="1204"/>
    </location>
</feature>
<evidence type="ECO:0000256" key="6">
    <source>
        <dbReference type="ARBA" id="ARBA00022692"/>
    </source>
</evidence>
<keyword evidence="19" id="KW-1185">Reference proteome</keyword>
<evidence type="ECO:0000256" key="7">
    <source>
        <dbReference type="ARBA" id="ARBA00022737"/>
    </source>
</evidence>
<name>A0A8J2I8G4_9PLEO</name>
<feature type="transmembrane region" description="Helical" evidence="14">
    <location>
        <begin position="108"/>
        <end position="132"/>
    </location>
</feature>
<evidence type="ECO:0000256" key="11">
    <source>
        <dbReference type="ARBA" id="ARBA00023242"/>
    </source>
</evidence>
<evidence type="ECO:0000256" key="5">
    <source>
        <dbReference type="ARBA" id="ARBA00022679"/>
    </source>
</evidence>
<sequence>MQHVRDQEPPCRHMDVLNTIQQLEIVKWLFVEEIIYYSVHWVMKSAFLFFYLRLSPESTAFRYAVYAGVGLNTIVWACNMLLACIQCLPFDEILHPGTHPNAYCMNKLIVLLTPCLLNIALDLYILILPISTIWNCQMSFRRKVAVLSVIAFGSISVIIAIFRLIPLLQLGAQSAEPIDTSWILGKMIIIASLEVQFAIVAVNLPSLKKLCTSFTDDESLVEAPQDWKWKARRLSSHCSDDSDDDDFYASGGNGRGHYWRKSKASTRDSYRASIAPSLASDEESLEAGVAVALPVLFKHEPLETTRQQIRLISIIPESSGQINCKLENAYLEDDKTPDYRAISYVWGPPTPLAHISINGQSFEVRQNLHAFLEAFRARLFKFRSNSFYEADTQWLWIDQICIYQTVISERNHQVQMMSEIYSRAAYVYVWLGPSQADVEAAMTLLKSGLRHYHEERTFSSQKKKRKRYRVLEFDEEGDTRNKTSSQPPSLPISALRRFFENTYWQRLWIVQEIMLARYVRIICGETLLSWDELKRFCLSSIPRLSAQVQDCVPKQVIWLAKHALSAKKYTYSDLLATFSKSQCYDTRDKVYGLQGLIKPVARLKIDYAKSATAVFRDAFRSMDEDESDLVRLGDGLKRLQYGDSAEKVLQQACLILAAEAESIVRLPFIIALEELGDHMGLYKRPSYSACIGRKALQRIDFLWSQITAHYTERLLPALYEGDNSKSGNREYLLQIVSVKLIEDLWTAYADLGGLHARFVYWKYDCGLPAHENPMAKEVLVVLRTGATEIVEKLPIHLNTTLRCIPNYLIYSDLEEDIEGHHVYDVFDEISQDLKDSVPDFDLYHQLKRKGRDGLSLDGIAHDGSGTAGSLGNPGWKLDKFKFLPMMDKSLRQMPQAKWFVFVELDTYLMWSNLLEYLSKFDAEIPHYLSKQMFIGEILFAHGGSGFALSAPAIRKVVQYWRAHEKELNQYTIAQWAGDMVLGRALKDAQVPLMWAFPHFQGDPVSTLDHNTTNVNRQPWCYPAITYHHMPEDEIRSLWEFEQEWHRMRPKDAPLRHADVFKAYIHSKLGKENLEWDNYSVDPEFNIKPTYESFHVYKEDSAVASTHSDISRTMSEPNPAPHSERDPAATTDASETRDEDKDDHKPRDSNGWDGKLRIDKMSIGDEPRDPHAQVVSDPEVSDDEGPPPEQLAADEDLLDDTPEDEEDIEIVHSKISDMSALRLERFKQMKRLCLRQNRIESIAIPEDVASTLTEVDLYDNLIAHIKGLDAFTELTSLDLSFNKIKHIKRLNHMTKLKDLYFVQNKISKIENLEGLSNLRQIELGANRVRDIEGLETLTGLEELWLGKNKITEIKGLDSLTNLKILSIQSNRLRSITGLEKLVNLEELHISHNLLTELSGLENNVNLSVIDISANPIEHLTGLKGLKHLTEFWASNCKLSDFNEIEKELRDKEELETVYFEGNPLQRSQPALYRNKVRLALPQVVQIDATFVKQV</sequence>
<evidence type="ECO:0008006" key="20">
    <source>
        <dbReference type="Google" id="ProtNLM"/>
    </source>
</evidence>
<feature type="domain" description="Heterokaryon incompatibility" evidence="16">
    <location>
        <begin position="339"/>
        <end position="512"/>
    </location>
</feature>
<dbReference type="Pfam" id="PF02434">
    <property type="entry name" value="Fringe"/>
    <property type="match status" value="1"/>
</dbReference>
<reference evidence="18" key="1">
    <citation type="submission" date="2021-05" db="EMBL/GenBank/DDBJ databases">
        <authorList>
            <person name="Stam R."/>
        </authorList>
    </citation>
    <scope>NUCLEOTIDE SEQUENCE</scope>
    <source>
        <strain evidence="18">CS162</strain>
    </source>
</reference>
<keyword evidence="7" id="KW-0677">Repeat</keyword>
<dbReference type="Pfam" id="PF06985">
    <property type="entry name" value="HET"/>
    <property type="match status" value="1"/>
</dbReference>
<comment type="subcellular location">
    <subcellularLocation>
        <location evidence="2">Membrane</location>
        <topology evidence="2">Single-pass type II membrane protein</topology>
    </subcellularLocation>
    <subcellularLocation>
        <location evidence="1">Nucleus</location>
    </subcellularLocation>
</comment>
<keyword evidence="9 14" id="KW-1133">Transmembrane helix</keyword>
<keyword evidence="10 14" id="KW-0472">Membrane</keyword>
<protein>
    <recommendedName>
        <fullName evidence="20">Heterokaryon incompatibility domain-containing protein</fullName>
    </recommendedName>
</protein>
<feature type="compositionally biased region" description="Basic and acidic residues" evidence="13">
    <location>
        <begin position="1133"/>
        <end position="1170"/>
    </location>
</feature>
<evidence type="ECO:0000259" key="17">
    <source>
        <dbReference type="Pfam" id="PF20684"/>
    </source>
</evidence>
<dbReference type="Gene3D" id="3.90.550.50">
    <property type="match status" value="1"/>
</dbReference>
<feature type="domain" description="Rhodopsin" evidence="17">
    <location>
        <begin position="12"/>
        <end position="211"/>
    </location>
</feature>
<dbReference type="InterPro" id="IPR010730">
    <property type="entry name" value="HET"/>
</dbReference>